<dbReference type="GO" id="GO:0005765">
    <property type="term" value="C:lysosomal membrane"/>
    <property type="evidence" value="ECO:0007669"/>
    <property type="project" value="UniProtKB-SubCell"/>
</dbReference>
<dbReference type="PANTHER" id="PTHR21014">
    <property type="entry name" value="PHOSPHATIDYLINOSITOL-4,5-BISPHOSPHATE 4-PHOSPHATASE"/>
    <property type="match status" value="1"/>
</dbReference>
<evidence type="ECO:0000256" key="6">
    <source>
        <dbReference type="ARBA" id="ARBA00022753"/>
    </source>
</evidence>
<keyword evidence="8 11" id="KW-1133">Transmembrane helix</keyword>
<evidence type="ECO:0000256" key="9">
    <source>
        <dbReference type="ARBA" id="ARBA00023136"/>
    </source>
</evidence>
<sequence>MVDESKGPTVVYAGLPPPYSGPQPVPETPYTFPLNNSVGYWSPFPTGPIITNFDQRTAPRLHFACGHCDGKFAFHKANGLARCPFCRQVTSVGISTRTRGIFYIMIGIIALLLGITLVVVMLMSKKHYYIIKFAGIVFGIIFIIRGLQLLLTVKDARPIID</sequence>
<comment type="catalytic activity">
    <reaction evidence="1 11">
        <text>a 1,2-diacyl-sn-glycero-3-phospho-(1D-myo-inositol-4,5-bisphosphate) + H2O = a 1,2-diacyl-sn-glycero-3-phospho-(1D-myo-inositol-5-phosphate) + phosphate</text>
        <dbReference type="Rhea" id="RHEA:25674"/>
        <dbReference type="ChEBI" id="CHEBI:15377"/>
        <dbReference type="ChEBI" id="CHEBI:43474"/>
        <dbReference type="ChEBI" id="CHEBI:57795"/>
        <dbReference type="ChEBI" id="CHEBI:58456"/>
        <dbReference type="EC" id="3.1.3.78"/>
    </reaction>
</comment>
<dbReference type="WBParaSite" id="PSAMB.scaffold8601size6037.g31564.t1">
    <property type="protein sequence ID" value="PSAMB.scaffold8601size6037.g31564.t1"/>
    <property type="gene ID" value="PSAMB.scaffold8601size6037.g31564"/>
</dbReference>
<dbReference type="Pfam" id="PF09788">
    <property type="entry name" value="Tmemb_55A"/>
    <property type="match status" value="1"/>
</dbReference>
<evidence type="ECO:0000256" key="3">
    <source>
        <dbReference type="ARBA" id="ARBA00004155"/>
    </source>
</evidence>
<evidence type="ECO:0000256" key="1">
    <source>
        <dbReference type="ARBA" id="ARBA00001261"/>
    </source>
</evidence>
<feature type="transmembrane region" description="Helical" evidence="11">
    <location>
        <begin position="129"/>
        <end position="151"/>
    </location>
</feature>
<evidence type="ECO:0000313" key="13">
    <source>
        <dbReference type="WBParaSite" id="PSAMB.scaffold8601size6037.g31564.t1"/>
    </source>
</evidence>
<dbReference type="GO" id="GO:0031902">
    <property type="term" value="C:late endosome membrane"/>
    <property type="evidence" value="ECO:0007669"/>
    <property type="project" value="UniProtKB-SubCell"/>
</dbReference>
<keyword evidence="7 11" id="KW-0378">Hydrolase</keyword>
<dbReference type="GO" id="GO:0005886">
    <property type="term" value="C:plasma membrane"/>
    <property type="evidence" value="ECO:0007669"/>
    <property type="project" value="TreeGrafter"/>
</dbReference>
<keyword evidence="10 11" id="KW-0458">Lysosome</keyword>
<dbReference type="Proteomes" id="UP000887566">
    <property type="component" value="Unplaced"/>
</dbReference>
<keyword evidence="9 11" id="KW-0472">Membrane</keyword>
<keyword evidence="5 11" id="KW-0812">Transmembrane</keyword>
<reference evidence="13" key="1">
    <citation type="submission" date="2022-11" db="UniProtKB">
        <authorList>
            <consortium name="WormBaseParasite"/>
        </authorList>
    </citation>
    <scope>IDENTIFICATION</scope>
</reference>
<dbReference type="AlphaFoldDB" id="A0A914XK34"/>
<keyword evidence="12" id="KW-1185">Reference proteome</keyword>
<dbReference type="GO" id="GO:0046856">
    <property type="term" value="P:phosphatidylinositol dephosphorylation"/>
    <property type="evidence" value="ECO:0007669"/>
    <property type="project" value="InterPro"/>
</dbReference>
<evidence type="ECO:0000313" key="12">
    <source>
        <dbReference type="Proteomes" id="UP000887566"/>
    </source>
</evidence>
<dbReference type="EC" id="3.1.3.78" evidence="4 11"/>
<evidence type="ECO:0000256" key="7">
    <source>
        <dbReference type="ARBA" id="ARBA00022801"/>
    </source>
</evidence>
<keyword evidence="6 11" id="KW-0967">Endosome</keyword>
<evidence type="ECO:0000256" key="11">
    <source>
        <dbReference type="RuleBase" id="RU365008"/>
    </source>
</evidence>
<name>A0A914XK34_9BILA</name>
<evidence type="ECO:0000256" key="10">
    <source>
        <dbReference type="ARBA" id="ARBA00023228"/>
    </source>
</evidence>
<proteinExistence type="predicted"/>
<comment type="subcellular location">
    <subcellularLocation>
        <location evidence="2 11">Late endosome membrane</location>
        <topology evidence="2 11">Multi-pass membrane protein</topology>
    </subcellularLocation>
    <subcellularLocation>
        <location evidence="3 11">Lysosome membrane</location>
        <topology evidence="3 11">Multi-pass membrane protein</topology>
    </subcellularLocation>
</comment>
<dbReference type="GO" id="GO:0034597">
    <property type="term" value="F:phosphatidylinositol-4,5-bisphosphate 4-phosphatase activity"/>
    <property type="evidence" value="ECO:0007669"/>
    <property type="project" value="UniProtKB-EC"/>
</dbReference>
<evidence type="ECO:0000256" key="2">
    <source>
        <dbReference type="ARBA" id="ARBA00004107"/>
    </source>
</evidence>
<comment type="function">
    <text evidence="11">Catalyzes the hydrolysis of phosphatidylinositol-4,5-bisphosphate (PtdIns-4,5-P2) to phosphatidylinositol-4-phosphate (PtdIns-4-P).</text>
</comment>
<dbReference type="InterPro" id="IPR019178">
    <property type="entry name" value="PtdIns-P2-Ptase"/>
</dbReference>
<evidence type="ECO:0000256" key="4">
    <source>
        <dbReference type="ARBA" id="ARBA00012936"/>
    </source>
</evidence>
<feature type="transmembrane region" description="Helical" evidence="11">
    <location>
        <begin position="101"/>
        <end position="123"/>
    </location>
</feature>
<accession>A0A914XK34</accession>
<protein>
    <recommendedName>
        <fullName evidence="4 11">Phosphatidylinositol-4,5-bisphosphate 4-phosphatase</fullName>
        <ecNumber evidence="4 11">3.1.3.78</ecNumber>
    </recommendedName>
</protein>
<dbReference type="GO" id="GO:0030670">
    <property type="term" value="C:phagocytic vesicle membrane"/>
    <property type="evidence" value="ECO:0007669"/>
    <property type="project" value="TreeGrafter"/>
</dbReference>
<evidence type="ECO:0000256" key="5">
    <source>
        <dbReference type="ARBA" id="ARBA00022692"/>
    </source>
</evidence>
<dbReference type="PANTHER" id="PTHR21014:SF4">
    <property type="entry name" value="PHOSPHATIDYLINOSITOL-4,5-BISPHOSPHATE 4-PHOSPHATASE"/>
    <property type="match status" value="1"/>
</dbReference>
<organism evidence="12 13">
    <name type="scientific">Plectus sambesii</name>
    <dbReference type="NCBI Taxonomy" id="2011161"/>
    <lineage>
        <taxon>Eukaryota</taxon>
        <taxon>Metazoa</taxon>
        <taxon>Ecdysozoa</taxon>
        <taxon>Nematoda</taxon>
        <taxon>Chromadorea</taxon>
        <taxon>Plectida</taxon>
        <taxon>Plectina</taxon>
        <taxon>Plectoidea</taxon>
        <taxon>Plectidae</taxon>
        <taxon>Plectus</taxon>
    </lineage>
</organism>
<evidence type="ECO:0000256" key="8">
    <source>
        <dbReference type="ARBA" id="ARBA00022989"/>
    </source>
</evidence>